<evidence type="ECO:0000313" key="2">
    <source>
        <dbReference type="EMBL" id="KIO31203.1"/>
    </source>
</evidence>
<gene>
    <name evidence="2" type="ORF">M407DRAFT_139134</name>
</gene>
<dbReference type="OrthoDB" id="2863512at2759"/>
<evidence type="ECO:0000313" key="3">
    <source>
        <dbReference type="Proteomes" id="UP000054248"/>
    </source>
</evidence>
<protein>
    <submittedName>
        <fullName evidence="2">Uncharacterized protein</fullName>
    </submittedName>
</protein>
<dbReference type="Proteomes" id="UP000054248">
    <property type="component" value="Unassembled WGS sequence"/>
</dbReference>
<dbReference type="EMBL" id="KN822965">
    <property type="protein sequence ID" value="KIO31203.1"/>
    <property type="molecule type" value="Genomic_DNA"/>
</dbReference>
<organism evidence="2 3">
    <name type="scientific">Tulasnella calospora MUT 4182</name>
    <dbReference type="NCBI Taxonomy" id="1051891"/>
    <lineage>
        <taxon>Eukaryota</taxon>
        <taxon>Fungi</taxon>
        <taxon>Dikarya</taxon>
        <taxon>Basidiomycota</taxon>
        <taxon>Agaricomycotina</taxon>
        <taxon>Agaricomycetes</taxon>
        <taxon>Cantharellales</taxon>
        <taxon>Tulasnellaceae</taxon>
        <taxon>Tulasnella</taxon>
    </lineage>
</organism>
<keyword evidence="1" id="KW-0732">Signal</keyword>
<name>A0A0C3LBF2_9AGAM</name>
<feature type="signal peptide" evidence="1">
    <location>
        <begin position="1"/>
        <end position="20"/>
    </location>
</feature>
<keyword evidence="3" id="KW-1185">Reference proteome</keyword>
<sequence length="176" mass="19800">MKLTTLYLTSIALLPSFIAAVAIPDASPRDGTLSKRGGEVVYLADCTRTDVSSGSSYPASYGAWYADVDNSLSGNVRPDDLSNEYRDWSNGGTYLRWEGSEQDIHWKDSDVVVQTHIDTDAQSRDFTAWAGWAQRTSDGKTFNCYKDNYRQLFYWAPPVPDGTNNSIYCWSIYWCV</sequence>
<accession>A0A0C3LBF2</accession>
<dbReference type="HOGENOM" id="CLU_131115_0_0_1"/>
<feature type="chain" id="PRO_5002166571" evidence="1">
    <location>
        <begin position="21"/>
        <end position="176"/>
    </location>
</feature>
<proteinExistence type="predicted"/>
<reference evidence="3" key="2">
    <citation type="submission" date="2015-01" db="EMBL/GenBank/DDBJ databases">
        <title>Evolutionary Origins and Diversification of the Mycorrhizal Mutualists.</title>
        <authorList>
            <consortium name="DOE Joint Genome Institute"/>
            <consortium name="Mycorrhizal Genomics Consortium"/>
            <person name="Kohler A."/>
            <person name="Kuo A."/>
            <person name="Nagy L.G."/>
            <person name="Floudas D."/>
            <person name="Copeland A."/>
            <person name="Barry K.W."/>
            <person name="Cichocki N."/>
            <person name="Veneault-Fourrey C."/>
            <person name="LaButti K."/>
            <person name="Lindquist E.A."/>
            <person name="Lipzen A."/>
            <person name="Lundell T."/>
            <person name="Morin E."/>
            <person name="Murat C."/>
            <person name="Riley R."/>
            <person name="Ohm R."/>
            <person name="Sun H."/>
            <person name="Tunlid A."/>
            <person name="Henrissat B."/>
            <person name="Grigoriev I.V."/>
            <person name="Hibbett D.S."/>
            <person name="Martin F."/>
        </authorList>
    </citation>
    <scope>NUCLEOTIDE SEQUENCE [LARGE SCALE GENOMIC DNA]</scope>
    <source>
        <strain evidence="3">MUT 4182</strain>
    </source>
</reference>
<reference evidence="2 3" key="1">
    <citation type="submission" date="2014-04" db="EMBL/GenBank/DDBJ databases">
        <authorList>
            <consortium name="DOE Joint Genome Institute"/>
            <person name="Kuo A."/>
            <person name="Girlanda M."/>
            <person name="Perotto S."/>
            <person name="Kohler A."/>
            <person name="Nagy L.G."/>
            <person name="Floudas D."/>
            <person name="Copeland A."/>
            <person name="Barry K.W."/>
            <person name="Cichocki N."/>
            <person name="Veneault-Fourrey C."/>
            <person name="LaButti K."/>
            <person name="Lindquist E.A."/>
            <person name="Lipzen A."/>
            <person name="Lundell T."/>
            <person name="Morin E."/>
            <person name="Murat C."/>
            <person name="Sun H."/>
            <person name="Tunlid A."/>
            <person name="Henrissat B."/>
            <person name="Grigoriev I.V."/>
            <person name="Hibbett D.S."/>
            <person name="Martin F."/>
            <person name="Nordberg H.P."/>
            <person name="Cantor M.N."/>
            <person name="Hua S.X."/>
        </authorList>
    </citation>
    <scope>NUCLEOTIDE SEQUENCE [LARGE SCALE GENOMIC DNA]</scope>
    <source>
        <strain evidence="2 3">MUT 4182</strain>
    </source>
</reference>
<dbReference type="AlphaFoldDB" id="A0A0C3LBF2"/>
<evidence type="ECO:0000256" key="1">
    <source>
        <dbReference type="SAM" id="SignalP"/>
    </source>
</evidence>